<comment type="caution">
    <text evidence="1">The sequence shown here is derived from an EMBL/GenBank/DDBJ whole genome shotgun (WGS) entry which is preliminary data.</text>
</comment>
<keyword evidence="2" id="KW-1185">Reference proteome</keyword>
<name>A0ABQ5SDU8_9CHLO</name>
<gene>
    <name evidence="1" type="ORF">VaNZ11_012382</name>
</gene>
<proteinExistence type="predicted"/>
<dbReference type="PANTHER" id="PTHR34131">
    <property type="entry name" value="(RAP ANNOTATION RELEASE2) GALACTOSE-BINDING LIKE DOMAIN CONTAINING PROTEIN"/>
    <property type="match status" value="1"/>
</dbReference>
<evidence type="ECO:0000313" key="2">
    <source>
        <dbReference type="Proteomes" id="UP001165090"/>
    </source>
</evidence>
<dbReference type="InterPro" id="IPR018971">
    <property type="entry name" value="DUF1997"/>
</dbReference>
<accession>A0ABQ5SDU8</accession>
<organism evidence="1 2">
    <name type="scientific">Volvox africanus</name>
    <dbReference type="NCBI Taxonomy" id="51714"/>
    <lineage>
        <taxon>Eukaryota</taxon>
        <taxon>Viridiplantae</taxon>
        <taxon>Chlorophyta</taxon>
        <taxon>core chlorophytes</taxon>
        <taxon>Chlorophyceae</taxon>
        <taxon>CS clade</taxon>
        <taxon>Chlamydomonadales</taxon>
        <taxon>Volvocaceae</taxon>
        <taxon>Volvox</taxon>
    </lineage>
</organism>
<dbReference type="PANTHER" id="PTHR34131:SF3">
    <property type="entry name" value="(RAP ANNOTATION RELEASE2) GALACTOSE-BINDING LIKE DOMAIN CONTAINING PROTEIN"/>
    <property type="match status" value="1"/>
</dbReference>
<reference evidence="1 2" key="1">
    <citation type="journal article" date="2023" name="IScience">
        <title>Expanded male sex-determining region conserved during the evolution of homothallism in the green alga Volvox.</title>
        <authorList>
            <person name="Yamamoto K."/>
            <person name="Matsuzaki R."/>
            <person name="Mahakham W."/>
            <person name="Heman W."/>
            <person name="Sekimoto H."/>
            <person name="Kawachi M."/>
            <person name="Minakuchi Y."/>
            <person name="Toyoda A."/>
            <person name="Nozaki H."/>
        </authorList>
    </citation>
    <scope>NUCLEOTIDE SEQUENCE [LARGE SCALE GENOMIC DNA]</scope>
    <source>
        <strain evidence="1 2">NIES-4468</strain>
    </source>
</reference>
<evidence type="ECO:0000313" key="1">
    <source>
        <dbReference type="EMBL" id="GLI68056.1"/>
    </source>
</evidence>
<protein>
    <submittedName>
        <fullName evidence="1">Uncharacterized protein</fullName>
    </submittedName>
</protein>
<dbReference type="Proteomes" id="UP001165090">
    <property type="component" value="Unassembled WGS sequence"/>
</dbReference>
<dbReference type="Pfam" id="PF09366">
    <property type="entry name" value="DUF1997"/>
    <property type="match status" value="1"/>
</dbReference>
<dbReference type="EMBL" id="BSDZ01000079">
    <property type="protein sequence ID" value="GLI68056.1"/>
    <property type="molecule type" value="Genomic_DNA"/>
</dbReference>
<sequence>MLFTKHRRLMVGGAGGRERNLAVGAPCSVSPRLETFFKKTRTKDDLIDPAQIGATGSASAKFQILPQYESLQSYMLLPVEQYFVLDPTQISHLDGNRFVLTVPRINLFNIWLEAVVEVSVISYPGSKRAGPRVVLQAENCRISGSQVVESLRLDQRFAMHFVTELTWSATPVAAPVPAAAAVAATATVGPAPGTAANASTLGVMNGEIQASSQLTVWSEVVPPFHLLPRDVLVTTCNGVLRGLVSSLLPLFVRMLAQDYQRWAKDPAYRAERATRGKTFTP</sequence>